<evidence type="ECO:0000313" key="2">
    <source>
        <dbReference type="Proteomes" id="UP000003781"/>
    </source>
</evidence>
<dbReference type="Proteomes" id="UP000003781">
    <property type="component" value="Unassembled WGS sequence"/>
</dbReference>
<dbReference type="eggNOG" id="ENOG5032P7I">
    <property type="taxonomic scope" value="Bacteria"/>
</dbReference>
<dbReference type="AlphaFoldDB" id="A3IWK1"/>
<feature type="non-terminal residue" evidence="1">
    <location>
        <position position="53"/>
    </location>
</feature>
<organism evidence="1 2">
    <name type="scientific">Crocosphaera chwakensis CCY0110</name>
    <dbReference type="NCBI Taxonomy" id="391612"/>
    <lineage>
        <taxon>Bacteria</taxon>
        <taxon>Bacillati</taxon>
        <taxon>Cyanobacteriota</taxon>
        <taxon>Cyanophyceae</taxon>
        <taxon>Oscillatoriophycideae</taxon>
        <taxon>Chroococcales</taxon>
        <taxon>Aphanothecaceae</taxon>
        <taxon>Crocosphaera</taxon>
        <taxon>Crocosphaera chwakensis</taxon>
    </lineage>
</organism>
<proteinExistence type="predicted"/>
<keyword evidence="2" id="KW-1185">Reference proteome</keyword>
<reference evidence="1 2" key="1">
    <citation type="submission" date="2007-03" db="EMBL/GenBank/DDBJ databases">
        <authorList>
            <person name="Stal L."/>
            <person name="Ferriera S."/>
            <person name="Johnson J."/>
            <person name="Kravitz S."/>
            <person name="Beeson K."/>
            <person name="Sutton G."/>
            <person name="Rogers Y.-H."/>
            <person name="Friedman R."/>
            <person name="Frazier M."/>
            <person name="Venter J.C."/>
        </authorList>
    </citation>
    <scope>NUCLEOTIDE SEQUENCE [LARGE SCALE GENOMIC DNA]</scope>
    <source>
        <strain evidence="1 2">CCY0110</strain>
    </source>
</reference>
<sequence length="53" mass="6004">MLFAVLTQKNWAQARIRSITDSNTVTLPKYSFDDLTLTAIGEVSMNEDQWLGL</sequence>
<accession>A3IWK1</accession>
<comment type="caution">
    <text evidence="1">The sequence shown here is derived from an EMBL/GenBank/DDBJ whole genome shotgun (WGS) entry which is preliminary data.</text>
</comment>
<dbReference type="EMBL" id="AAXW01000052">
    <property type="protein sequence ID" value="EAZ89185.1"/>
    <property type="molecule type" value="Genomic_DNA"/>
</dbReference>
<gene>
    <name evidence="1" type="ORF">CY0110_31825</name>
</gene>
<protein>
    <submittedName>
        <fullName evidence="1">Uncharacterized protein</fullName>
    </submittedName>
</protein>
<evidence type="ECO:0000313" key="1">
    <source>
        <dbReference type="EMBL" id="EAZ89185.1"/>
    </source>
</evidence>
<name>A3IWK1_9CHRO</name>